<dbReference type="EMBL" id="MU853620">
    <property type="protein sequence ID" value="KAK4140940.1"/>
    <property type="molecule type" value="Genomic_DNA"/>
</dbReference>
<dbReference type="GO" id="GO:0000435">
    <property type="term" value="P:positive regulation of transcription from RNA polymerase II promoter by galactose"/>
    <property type="evidence" value="ECO:0007669"/>
    <property type="project" value="TreeGrafter"/>
</dbReference>
<dbReference type="InterPro" id="IPR007219">
    <property type="entry name" value="XnlR_reg_dom"/>
</dbReference>
<evidence type="ECO:0000256" key="1">
    <source>
        <dbReference type="ARBA" id="ARBA00022723"/>
    </source>
</evidence>
<keyword evidence="1" id="KW-0479">Metal-binding</keyword>
<dbReference type="SMART" id="SM00066">
    <property type="entry name" value="GAL4"/>
    <property type="match status" value="1"/>
</dbReference>
<evidence type="ECO:0000259" key="7">
    <source>
        <dbReference type="PROSITE" id="PS50048"/>
    </source>
</evidence>
<dbReference type="RefSeq" id="XP_062634311.1">
    <property type="nucleotide sequence ID" value="XM_062784605.1"/>
</dbReference>
<reference evidence="8" key="2">
    <citation type="submission" date="2023-05" db="EMBL/GenBank/DDBJ databases">
        <authorList>
            <consortium name="Lawrence Berkeley National Laboratory"/>
            <person name="Steindorff A."/>
            <person name="Hensen N."/>
            <person name="Bonometti L."/>
            <person name="Westerberg I."/>
            <person name="Brannstrom I.O."/>
            <person name="Guillou S."/>
            <person name="Cros-Aarteil S."/>
            <person name="Calhoun S."/>
            <person name="Haridas S."/>
            <person name="Kuo A."/>
            <person name="Mondo S."/>
            <person name="Pangilinan J."/>
            <person name="Riley R."/>
            <person name="Labutti K."/>
            <person name="Andreopoulos B."/>
            <person name="Lipzen A."/>
            <person name="Chen C."/>
            <person name="Yanf M."/>
            <person name="Daum C."/>
            <person name="Ng V."/>
            <person name="Clum A."/>
            <person name="Ohm R."/>
            <person name="Martin F."/>
            <person name="Silar P."/>
            <person name="Natvig D."/>
            <person name="Lalanne C."/>
            <person name="Gautier V."/>
            <person name="Ament-Velasquez S.L."/>
            <person name="Kruys A."/>
            <person name="Hutchinson M.I."/>
            <person name="Powell A.J."/>
            <person name="Barry K."/>
            <person name="Miller A.N."/>
            <person name="Grigoriev I.V."/>
            <person name="Debuchy R."/>
            <person name="Gladieux P."/>
            <person name="Thoren M.H."/>
            <person name="Johannesson H."/>
        </authorList>
    </citation>
    <scope>NUCLEOTIDE SEQUENCE</scope>
    <source>
        <strain evidence="8">CBS 141.50</strain>
    </source>
</reference>
<gene>
    <name evidence="8" type="ORF">C8A04DRAFT_39475</name>
</gene>
<sequence length="748" mass="83958">MEKPHHTFVAETGQGIQRRRKSRLACNPCRARKTGCDGRKPVCTACSLRGWDDKCSYPDSVMQQSAALTLVELDRRVQRLESGARADPGILRRPSPNVQSIGSGPQTPVPFGDDIKEEQEGQRHPIPDPFATHLPMSGTNATFMRDALEAVGQQRNSHDPTGTSESPVLSLESPTYPGFEGFSTLPVNQPFEEVDLNALTLPPYRVANDIFRWYWQNFHSIFPFLHWPTFEKRCLATWKEKPPPVQSFEQVLFYATVNMVMAVACLRNETRSPDHREYDPDVFYKRSLRLVSIEAIDEASIPIVQLMLLRAMYLYFAGRADRCWLMSGAAVRVAIGLGLHLPPKREPGQLEREMRRRVWFGGCVALDQIVSNSFGRPGLIFPGLTQTPIPSCIDEEYLSTTEEASQPQGLPSRMDMISYTMKMLGILEDMREAARAPRLKFGHADEEASMPDPSVLLSVNSRIDDMISGMPAHLQPDADYNRWNLNADSIKCFRVQSQTIRFRLILLRVVLLRPSLLAEAQRWALRAPNAVQTASVALQERLHNEICMLCLETVHSMLEEIHGSLSVNSGLSVWFMLHFTFASATILLVATLSPKLGVKLDAEPAKSSWNRAMDILHFHKSDVISAQRGIEVLLRYRQTISQRTGGRSDTTQFPSTRGEVTTVPPPPILYPGLNHSQPSLNPFAHNLHWGQPQQPPTMPTPPMVSSGYVEGLQGYFASESLGDAWLTANTQDYGSNDWVLNYFHNQGI</sequence>
<accession>A0AAN6UYQ1</accession>
<dbReference type="InterPro" id="IPR036864">
    <property type="entry name" value="Zn2-C6_fun-type_DNA-bd_sf"/>
</dbReference>
<feature type="region of interest" description="Disordered" evidence="6">
    <location>
        <begin position="84"/>
        <end position="113"/>
    </location>
</feature>
<protein>
    <submittedName>
        <fullName evidence="8">Activator of stress genes 1</fullName>
    </submittedName>
</protein>
<dbReference type="GO" id="GO:0006351">
    <property type="term" value="P:DNA-templated transcription"/>
    <property type="evidence" value="ECO:0007669"/>
    <property type="project" value="InterPro"/>
</dbReference>
<dbReference type="Gene3D" id="4.10.240.10">
    <property type="entry name" value="Zn(2)-C6 fungal-type DNA-binding domain"/>
    <property type="match status" value="1"/>
</dbReference>
<dbReference type="GO" id="GO:0005634">
    <property type="term" value="C:nucleus"/>
    <property type="evidence" value="ECO:0007669"/>
    <property type="project" value="TreeGrafter"/>
</dbReference>
<dbReference type="PROSITE" id="PS00463">
    <property type="entry name" value="ZN2_CY6_FUNGAL_1"/>
    <property type="match status" value="1"/>
</dbReference>
<evidence type="ECO:0000256" key="4">
    <source>
        <dbReference type="ARBA" id="ARBA00023163"/>
    </source>
</evidence>
<keyword evidence="5" id="KW-0539">Nucleus</keyword>
<dbReference type="InterPro" id="IPR001138">
    <property type="entry name" value="Zn2Cys6_DnaBD"/>
</dbReference>
<dbReference type="SUPFAM" id="SSF57701">
    <property type="entry name" value="Zn2/Cys6 DNA-binding domain"/>
    <property type="match status" value="1"/>
</dbReference>
<dbReference type="InterPro" id="IPR051127">
    <property type="entry name" value="Fungal_SecMet_Regulators"/>
</dbReference>
<organism evidence="8 9">
    <name type="scientific">Dichotomopilus funicola</name>
    <dbReference type="NCBI Taxonomy" id="1934379"/>
    <lineage>
        <taxon>Eukaryota</taxon>
        <taxon>Fungi</taxon>
        <taxon>Dikarya</taxon>
        <taxon>Ascomycota</taxon>
        <taxon>Pezizomycotina</taxon>
        <taxon>Sordariomycetes</taxon>
        <taxon>Sordariomycetidae</taxon>
        <taxon>Sordariales</taxon>
        <taxon>Chaetomiaceae</taxon>
        <taxon>Dichotomopilus</taxon>
    </lineage>
</organism>
<evidence type="ECO:0000256" key="5">
    <source>
        <dbReference type="ARBA" id="ARBA00023242"/>
    </source>
</evidence>
<dbReference type="SMART" id="SM00906">
    <property type="entry name" value="Fungal_trans"/>
    <property type="match status" value="1"/>
</dbReference>
<dbReference type="PANTHER" id="PTHR47424:SF3">
    <property type="entry name" value="REGULATORY PROTEIN GAL4"/>
    <property type="match status" value="1"/>
</dbReference>
<evidence type="ECO:0000313" key="9">
    <source>
        <dbReference type="Proteomes" id="UP001302676"/>
    </source>
</evidence>
<reference evidence="8" key="1">
    <citation type="journal article" date="2023" name="Mol. Phylogenet. Evol.">
        <title>Genome-scale phylogeny and comparative genomics of the fungal order Sordariales.</title>
        <authorList>
            <person name="Hensen N."/>
            <person name="Bonometti L."/>
            <person name="Westerberg I."/>
            <person name="Brannstrom I.O."/>
            <person name="Guillou S."/>
            <person name="Cros-Aarteil S."/>
            <person name="Calhoun S."/>
            <person name="Haridas S."/>
            <person name="Kuo A."/>
            <person name="Mondo S."/>
            <person name="Pangilinan J."/>
            <person name="Riley R."/>
            <person name="LaButti K."/>
            <person name="Andreopoulos B."/>
            <person name="Lipzen A."/>
            <person name="Chen C."/>
            <person name="Yan M."/>
            <person name="Daum C."/>
            <person name="Ng V."/>
            <person name="Clum A."/>
            <person name="Steindorff A."/>
            <person name="Ohm R.A."/>
            <person name="Martin F."/>
            <person name="Silar P."/>
            <person name="Natvig D.O."/>
            <person name="Lalanne C."/>
            <person name="Gautier V."/>
            <person name="Ament-Velasquez S.L."/>
            <person name="Kruys A."/>
            <person name="Hutchinson M.I."/>
            <person name="Powell A.J."/>
            <person name="Barry K."/>
            <person name="Miller A.N."/>
            <person name="Grigoriev I.V."/>
            <person name="Debuchy R."/>
            <person name="Gladieux P."/>
            <person name="Hiltunen Thoren M."/>
            <person name="Johannesson H."/>
        </authorList>
    </citation>
    <scope>NUCLEOTIDE SEQUENCE</scope>
    <source>
        <strain evidence="8">CBS 141.50</strain>
    </source>
</reference>
<feature type="compositionally biased region" description="Polar residues" evidence="6">
    <location>
        <begin position="96"/>
        <end position="106"/>
    </location>
</feature>
<dbReference type="Pfam" id="PF04082">
    <property type="entry name" value="Fungal_trans"/>
    <property type="match status" value="1"/>
</dbReference>
<dbReference type="GeneID" id="87821218"/>
<dbReference type="GO" id="GO:0008270">
    <property type="term" value="F:zinc ion binding"/>
    <property type="evidence" value="ECO:0007669"/>
    <property type="project" value="InterPro"/>
</dbReference>
<dbReference type="PROSITE" id="PS50048">
    <property type="entry name" value="ZN2_CY6_FUNGAL_2"/>
    <property type="match status" value="1"/>
</dbReference>
<feature type="domain" description="Zn(2)-C6 fungal-type" evidence="7">
    <location>
        <begin position="25"/>
        <end position="57"/>
    </location>
</feature>
<proteinExistence type="predicted"/>
<evidence type="ECO:0000256" key="6">
    <source>
        <dbReference type="SAM" id="MobiDB-lite"/>
    </source>
</evidence>
<keyword evidence="3" id="KW-0238">DNA-binding</keyword>
<dbReference type="PANTHER" id="PTHR47424">
    <property type="entry name" value="REGULATORY PROTEIN GAL4"/>
    <property type="match status" value="1"/>
</dbReference>
<dbReference type="GO" id="GO:0000978">
    <property type="term" value="F:RNA polymerase II cis-regulatory region sequence-specific DNA binding"/>
    <property type="evidence" value="ECO:0007669"/>
    <property type="project" value="TreeGrafter"/>
</dbReference>
<keyword evidence="4" id="KW-0804">Transcription</keyword>
<dbReference type="Pfam" id="PF00172">
    <property type="entry name" value="Zn_clus"/>
    <property type="match status" value="1"/>
</dbReference>
<dbReference type="AlphaFoldDB" id="A0AAN6UYQ1"/>
<dbReference type="CDD" id="cd12148">
    <property type="entry name" value="fungal_TF_MHR"/>
    <property type="match status" value="1"/>
</dbReference>
<dbReference type="CDD" id="cd00067">
    <property type="entry name" value="GAL4"/>
    <property type="match status" value="1"/>
</dbReference>
<comment type="caution">
    <text evidence="8">The sequence shown here is derived from an EMBL/GenBank/DDBJ whole genome shotgun (WGS) entry which is preliminary data.</text>
</comment>
<keyword evidence="2" id="KW-0805">Transcription regulation</keyword>
<name>A0AAN6UYQ1_9PEZI</name>
<dbReference type="GO" id="GO:0000981">
    <property type="term" value="F:DNA-binding transcription factor activity, RNA polymerase II-specific"/>
    <property type="evidence" value="ECO:0007669"/>
    <property type="project" value="InterPro"/>
</dbReference>
<keyword evidence="9" id="KW-1185">Reference proteome</keyword>
<evidence type="ECO:0000256" key="3">
    <source>
        <dbReference type="ARBA" id="ARBA00023125"/>
    </source>
</evidence>
<evidence type="ECO:0000313" key="8">
    <source>
        <dbReference type="EMBL" id="KAK4140940.1"/>
    </source>
</evidence>
<evidence type="ECO:0000256" key="2">
    <source>
        <dbReference type="ARBA" id="ARBA00023015"/>
    </source>
</evidence>
<dbReference type="Proteomes" id="UP001302676">
    <property type="component" value="Unassembled WGS sequence"/>
</dbReference>